<comment type="caution">
    <text evidence="6">The sequence shown here is derived from an EMBL/GenBank/DDBJ whole genome shotgun (WGS) entry which is preliminary data.</text>
</comment>
<protein>
    <submittedName>
        <fullName evidence="6">Thiol-disulfide isomerase/thioredoxin</fullName>
    </submittedName>
</protein>
<dbReference type="GO" id="GO:0030313">
    <property type="term" value="C:cell envelope"/>
    <property type="evidence" value="ECO:0007669"/>
    <property type="project" value="UniProtKB-SubCell"/>
</dbReference>
<comment type="subcellular location">
    <subcellularLocation>
        <location evidence="1">Cell envelope</location>
    </subcellularLocation>
</comment>
<gene>
    <name evidence="6" type="ORF">C7389_1175</name>
</gene>
<feature type="domain" description="Thioredoxin" evidence="5">
    <location>
        <begin position="17"/>
        <end position="165"/>
    </location>
</feature>
<evidence type="ECO:0000256" key="1">
    <source>
        <dbReference type="ARBA" id="ARBA00004196"/>
    </source>
</evidence>
<dbReference type="InterPro" id="IPR050553">
    <property type="entry name" value="Thioredoxin_ResA/DsbE_sf"/>
</dbReference>
<dbReference type="Pfam" id="PF08534">
    <property type="entry name" value="Redoxin"/>
    <property type="match status" value="1"/>
</dbReference>
<keyword evidence="4" id="KW-0732">Signal</keyword>
<dbReference type="EMBL" id="SNVV01000017">
    <property type="protein sequence ID" value="TDN47890.1"/>
    <property type="molecule type" value="Genomic_DNA"/>
</dbReference>
<keyword evidence="2" id="KW-0201">Cytochrome c-type biogenesis</keyword>
<dbReference type="Gene3D" id="3.40.30.10">
    <property type="entry name" value="Glutaredoxin"/>
    <property type="match status" value="1"/>
</dbReference>
<dbReference type="AlphaFoldDB" id="A0A4R6DS30"/>
<name>A0A4R6DS30_9RHOO</name>
<dbReference type="InterPro" id="IPR013740">
    <property type="entry name" value="Redoxin"/>
</dbReference>
<dbReference type="GO" id="GO:0015036">
    <property type="term" value="F:disulfide oxidoreductase activity"/>
    <property type="evidence" value="ECO:0007669"/>
    <property type="project" value="UniProtKB-ARBA"/>
</dbReference>
<evidence type="ECO:0000313" key="7">
    <source>
        <dbReference type="Proteomes" id="UP000295129"/>
    </source>
</evidence>
<dbReference type="GO" id="GO:0017004">
    <property type="term" value="P:cytochrome complex assembly"/>
    <property type="evidence" value="ECO:0007669"/>
    <property type="project" value="UniProtKB-KW"/>
</dbReference>
<evidence type="ECO:0000259" key="5">
    <source>
        <dbReference type="PROSITE" id="PS51352"/>
    </source>
</evidence>
<proteinExistence type="predicted"/>
<feature type="signal peptide" evidence="4">
    <location>
        <begin position="1"/>
        <end position="27"/>
    </location>
</feature>
<sequence>MIRPLQTMLRGLAAGLLGLALTAPAAALQIEALEQLPPPSPALAAALEAARGKAVVVNFWASWCEPCREEMPGLVQFDESEPGIALITVAVADRAADSRRFLDDYLLEQVVLIADPDQSIARNWGVKMIPTSVVLDAAHRPRLRIRGEADWHDAALRERVRAFAPAAPTQNRK</sequence>
<feature type="chain" id="PRO_5021016671" evidence="4">
    <location>
        <begin position="28"/>
        <end position="173"/>
    </location>
</feature>
<dbReference type="InterPro" id="IPR036249">
    <property type="entry name" value="Thioredoxin-like_sf"/>
</dbReference>
<dbReference type="PROSITE" id="PS51352">
    <property type="entry name" value="THIOREDOXIN_2"/>
    <property type="match status" value="1"/>
</dbReference>
<organism evidence="6 7">
    <name type="scientific">Azoarcus indigens</name>
    <dbReference type="NCBI Taxonomy" id="29545"/>
    <lineage>
        <taxon>Bacteria</taxon>
        <taxon>Pseudomonadati</taxon>
        <taxon>Pseudomonadota</taxon>
        <taxon>Betaproteobacteria</taxon>
        <taxon>Rhodocyclales</taxon>
        <taxon>Zoogloeaceae</taxon>
        <taxon>Azoarcus</taxon>
    </lineage>
</organism>
<accession>A0A4R6DS30</accession>
<dbReference type="InterPro" id="IPR013766">
    <property type="entry name" value="Thioredoxin_domain"/>
</dbReference>
<dbReference type="SUPFAM" id="SSF52833">
    <property type="entry name" value="Thioredoxin-like"/>
    <property type="match status" value="1"/>
</dbReference>
<keyword evidence="7" id="KW-1185">Reference proteome</keyword>
<dbReference type="GO" id="GO:0016853">
    <property type="term" value="F:isomerase activity"/>
    <property type="evidence" value="ECO:0007669"/>
    <property type="project" value="UniProtKB-KW"/>
</dbReference>
<dbReference type="Proteomes" id="UP000295129">
    <property type="component" value="Unassembled WGS sequence"/>
</dbReference>
<dbReference type="PROSITE" id="PS00194">
    <property type="entry name" value="THIOREDOXIN_1"/>
    <property type="match status" value="1"/>
</dbReference>
<dbReference type="RefSeq" id="WP_246034856.1">
    <property type="nucleotide sequence ID" value="NZ_SNVV01000017.1"/>
</dbReference>
<keyword evidence="6" id="KW-0413">Isomerase</keyword>
<dbReference type="CDD" id="cd02966">
    <property type="entry name" value="TlpA_like_family"/>
    <property type="match status" value="1"/>
</dbReference>
<reference evidence="6 7" key="1">
    <citation type="submission" date="2019-03" db="EMBL/GenBank/DDBJ databases">
        <title>Genomic Encyclopedia of Type Strains, Phase IV (KMG-IV): sequencing the most valuable type-strain genomes for metagenomic binning, comparative biology and taxonomic classification.</title>
        <authorList>
            <person name="Goeker M."/>
        </authorList>
    </citation>
    <scope>NUCLEOTIDE SEQUENCE [LARGE SCALE GENOMIC DNA]</scope>
    <source>
        <strain evidence="6 7">DSM 12121</strain>
    </source>
</reference>
<dbReference type="InterPro" id="IPR017937">
    <property type="entry name" value="Thioredoxin_CS"/>
</dbReference>
<dbReference type="PANTHER" id="PTHR42852">
    <property type="entry name" value="THIOL:DISULFIDE INTERCHANGE PROTEIN DSBE"/>
    <property type="match status" value="1"/>
</dbReference>
<evidence type="ECO:0000313" key="6">
    <source>
        <dbReference type="EMBL" id="TDN47890.1"/>
    </source>
</evidence>
<keyword evidence="3" id="KW-0676">Redox-active center</keyword>
<dbReference type="PANTHER" id="PTHR42852:SF17">
    <property type="entry name" value="THIOREDOXIN-LIKE PROTEIN HI_1115"/>
    <property type="match status" value="1"/>
</dbReference>
<evidence type="ECO:0000256" key="2">
    <source>
        <dbReference type="ARBA" id="ARBA00022748"/>
    </source>
</evidence>
<evidence type="ECO:0000256" key="3">
    <source>
        <dbReference type="ARBA" id="ARBA00023284"/>
    </source>
</evidence>
<evidence type="ECO:0000256" key="4">
    <source>
        <dbReference type="SAM" id="SignalP"/>
    </source>
</evidence>